<evidence type="ECO:0000313" key="10">
    <source>
        <dbReference type="EMBL" id="BEI87995.1"/>
    </source>
</evidence>
<keyword evidence="5 9" id="KW-0812">Transmembrane</keyword>
<dbReference type="GeneID" id="85491866"/>
<evidence type="ECO:0000313" key="11">
    <source>
        <dbReference type="Proteomes" id="UP001233271"/>
    </source>
</evidence>
<sequence>MPPPAALSAGGKHPHHYGSDCDGDHSDPKWEKVLWRRQPFPDNYVPPSFLAELDELPQRPRPKLVPLILATLPVSQHLAVITLFLAIFYGMLVGSFGAEEVGWACAFMGLVAYGLWRVGWEVAHKENIGPLLPATSAIRPLLLPPLLLGLLAPVLGTLTSATTSDSIWPLAGLLFFVHLLLTDFRTGPDRRRKRRRLLRRRSSSGSHTDEPVEEKSLTSSLSLTSALSASVVLASRLPSTGHVFSLVMLAAGLFAGWPNLAKGVREAGPVFSVALTFSMIWLSSSLLPPPRHAAFLGPIPLPSGATRVFFAVLLLVNVGGPLMFWWGWRWKRRLGGNWDVAVVRVRTRAAYS</sequence>
<evidence type="ECO:0000256" key="5">
    <source>
        <dbReference type="ARBA" id="ARBA00022692"/>
    </source>
</evidence>
<evidence type="ECO:0000256" key="9">
    <source>
        <dbReference type="SAM" id="Phobius"/>
    </source>
</evidence>
<evidence type="ECO:0000256" key="4">
    <source>
        <dbReference type="ARBA" id="ARBA00022502"/>
    </source>
</evidence>
<evidence type="ECO:0000256" key="7">
    <source>
        <dbReference type="ARBA" id="ARBA00023136"/>
    </source>
</evidence>
<keyword evidence="6 9" id="KW-1133">Transmembrane helix</keyword>
<dbReference type="PANTHER" id="PTHR12982">
    <property type="entry name" value="PHOSPHATIDYLINOSITOL GLYCAN, CLASS C"/>
    <property type="match status" value="1"/>
</dbReference>
<evidence type="ECO:0000256" key="6">
    <source>
        <dbReference type="ARBA" id="ARBA00022989"/>
    </source>
</evidence>
<keyword evidence="11" id="KW-1185">Reference proteome</keyword>
<feature type="region of interest" description="Disordered" evidence="8">
    <location>
        <begin position="1"/>
        <end position="24"/>
    </location>
</feature>
<feature type="transmembrane region" description="Helical" evidence="9">
    <location>
        <begin position="101"/>
        <end position="120"/>
    </location>
</feature>
<evidence type="ECO:0000256" key="1">
    <source>
        <dbReference type="ARBA" id="ARBA00004141"/>
    </source>
</evidence>
<comment type="subcellular location">
    <subcellularLocation>
        <location evidence="1">Membrane</location>
        <topology evidence="1">Multi-pass membrane protein</topology>
    </subcellularLocation>
</comment>
<dbReference type="GO" id="GO:0000506">
    <property type="term" value="C:glycosylphosphatidylinositol-N-acetylglucosaminyltransferase (GPI-GnT) complex"/>
    <property type="evidence" value="ECO:0007669"/>
    <property type="project" value="TreeGrafter"/>
</dbReference>
<dbReference type="KEGG" id="ccac:CcaHIS019_0107130"/>
<proteinExistence type="inferred from homology"/>
<feature type="region of interest" description="Disordered" evidence="8">
    <location>
        <begin position="195"/>
        <end position="214"/>
    </location>
</feature>
<organism evidence="10 11">
    <name type="scientific">Cutaneotrichosporon cavernicola</name>
    <dbReference type="NCBI Taxonomy" id="279322"/>
    <lineage>
        <taxon>Eukaryota</taxon>
        <taxon>Fungi</taxon>
        <taxon>Dikarya</taxon>
        <taxon>Basidiomycota</taxon>
        <taxon>Agaricomycotina</taxon>
        <taxon>Tremellomycetes</taxon>
        <taxon>Trichosporonales</taxon>
        <taxon>Trichosporonaceae</taxon>
        <taxon>Cutaneotrichosporon</taxon>
    </lineage>
</organism>
<comment type="similarity">
    <text evidence="3">Belongs to the PIGC family.</text>
</comment>
<feature type="transmembrane region" description="Helical" evidence="9">
    <location>
        <begin position="308"/>
        <end position="328"/>
    </location>
</feature>
<keyword evidence="7 9" id="KW-0472">Membrane</keyword>
<evidence type="ECO:0000256" key="8">
    <source>
        <dbReference type="SAM" id="MobiDB-lite"/>
    </source>
</evidence>
<feature type="transmembrane region" description="Helical" evidence="9">
    <location>
        <begin position="243"/>
        <end position="260"/>
    </location>
</feature>
<comment type="pathway">
    <text evidence="2">Glycolipid biosynthesis; glycosylphosphatidylinositol-anchor biosynthesis.</text>
</comment>
<dbReference type="PANTHER" id="PTHR12982:SF0">
    <property type="entry name" value="PHOSPHATIDYLINOSITOL N-ACETYLGLUCOSAMINYLTRANSFERASE SUBUNIT C"/>
    <property type="match status" value="1"/>
</dbReference>
<dbReference type="Pfam" id="PF06432">
    <property type="entry name" value="GPI2"/>
    <property type="match status" value="1"/>
</dbReference>
<gene>
    <name evidence="10" type="primary">GPI2</name>
    <name evidence="10" type="ORF">CcaverHIS019_0107130</name>
</gene>
<protein>
    <recommendedName>
        <fullName evidence="12">GPI2-domain-containing protein</fullName>
    </recommendedName>
</protein>
<dbReference type="Proteomes" id="UP001233271">
    <property type="component" value="Chromosome 1"/>
</dbReference>
<dbReference type="EMBL" id="AP028212">
    <property type="protein sequence ID" value="BEI87995.1"/>
    <property type="molecule type" value="Genomic_DNA"/>
</dbReference>
<dbReference type="GO" id="GO:0006506">
    <property type="term" value="P:GPI anchor biosynthetic process"/>
    <property type="evidence" value="ECO:0007669"/>
    <property type="project" value="UniProtKB-KW"/>
</dbReference>
<feature type="transmembrane region" description="Helical" evidence="9">
    <location>
        <begin position="141"/>
        <end position="161"/>
    </location>
</feature>
<dbReference type="RefSeq" id="XP_060453261.1">
    <property type="nucleotide sequence ID" value="XM_060603378.1"/>
</dbReference>
<dbReference type="PIRSF" id="PIRSF016104">
    <property type="entry name" value="GPI2"/>
    <property type="match status" value="1"/>
</dbReference>
<feature type="transmembrane region" description="Helical" evidence="9">
    <location>
        <begin position="167"/>
        <end position="186"/>
    </location>
</feature>
<dbReference type="InterPro" id="IPR009450">
    <property type="entry name" value="Plno_GlcNAc_GPI2"/>
</dbReference>
<name>A0AA48L0B3_9TREE</name>
<feature type="transmembrane region" description="Helical" evidence="9">
    <location>
        <begin position="267"/>
        <end position="288"/>
    </location>
</feature>
<keyword evidence="4" id="KW-0337">GPI-anchor biosynthesis</keyword>
<evidence type="ECO:0000256" key="3">
    <source>
        <dbReference type="ARBA" id="ARBA00008321"/>
    </source>
</evidence>
<evidence type="ECO:0008006" key="12">
    <source>
        <dbReference type="Google" id="ProtNLM"/>
    </source>
</evidence>
<feature type="transmembrane region" description="Helical" evidence="9">
    <location>
        <begin position="64"/>
        <end position="89"/>
    </location>
</feature>
<dbReference type="AlphaFoldDB" id="A0AA48L0B3"/>
<reference evidence="10" key="1">
    <citation type="journal article" date="2023" name="BMC Genomics">
        <title>Chromosome-level genome assemblies of Cutaneotrichosporon spp. (Trichosporonales, Basidiomycota) reveal imbalanced evolution between nucleotide sequences and chromosome synteny.</title>
        <authorList>
            <person name="Kobayashi Y."/>
            <person name="Kayamori A."/>
            <person name="Aoki K."/>
            <person name="Shiwa Y."/>
            <person name="Matsutani M."/>
            <person name="Fujita N."/>
            <person name="Sugita T."/>
            <person name="Iwasaki W."/>
            <person name="Tanaka N."/>
            <person name="Takashima M."/>
        </authorList>
    </citation>
    <scope>NUCLEOTIDE SEQUENCE</scope>
    <source>
        <strain evidence="10">HIS019</strain>
    </source>
</reference>
<accession>A0AA48L0B3</accession>
<evidence type="ECO:0000256" key="2">
    <source>
        <dbReference type="ARBA" id="ARBA00004687"/>
    </source>
</evidence>